<keyword evidence="2" id="KW-0805">Transcription regulation</keyword>
<proteinExistence type="inferred from homology"/>
<dbReference type="GO" id="GO:0043531">
    <property type="term" value="F:ADP binding"/>
    <property type="evidence" value="ECO:0007669"/>
    <property type="project" value="InterPro"/>
</dbReference>
<evidence type="ECO:0000313" key="8">
    <source>
        <dbReference type="EMBL" id="SFP19211.1"/>
    </source>
</evidence>
<dbReference type="RefSeq" id="WP_075023026.1">
    <property type="nucleotide sequence ID" value="NZ_FOVH01000012.1"/>
</dbReference>
<evidence type="ECO:0000259" key="7">
    <source>
        <dbReference type="PROSITE" id="PS51755"/>
    </source>
</evidence>
<dbReference type="InterPro" id="IPR036388">
    <property type="entry name" value="WH-like_DNA-bd_sf"/>
</dbReference>
<evidence type="ECO:0000256" key="5">
    <source>
        <dbReference type="PROSITE-ProRule" id="PRU00339"/>
    </source>
</evidence>
<dbReference type="Proteomes" id="UP000183413">
    <property type="component" value="Unassembled WGS sequence"/>
</dbReference>
<comment type="similarity">
    <text evidence="1">Belongs to the AfsR/DnrI/RedD regulatory family.</text>
</comment>
<gene>
    <name evidence="8" type="ORF">SAMN04489713_11293</name>
</gene>
<dbReference type="SUPFAM" id="SSF52540">
    <property type="entry name" value="P-loop containing nucleoside triphosphate hydrolases"/>
    <property type="match status" value="1"/>
</dbReference>
<dbReference type="SMART" id="SM00028">
    <property type="entry name" value="TPR"/>
    <property type="match status" value="7"/>
</dbReference>
<dbReference type="SUPFAM" id="SSF46894">
    <property type="entry name" value="C-terminal effector domain of the bipartite response regulators"/>
    <property type="match status" value="1"/>
</dbReference>
<dbReference type="InterPro" id="IPR019734">
    <property type="entry name" value="TPR_rpt"/>
</dbReference>
<feature type="DNA-binding region" description="OmpR/PhoB-type" evidence="6">
    <location>
        <begin position="1"/>
        <end position="91"/>
    </location>
</feature>
<name>A0A1I5NDA9_9ACTN</name>
<feature type="repeat" description="TPR" evidence="5">
    <location>
        <begin position="714"/>
        <end position="747"/>
    </location>
</feature>
<dbReference type="Pfam" id="PF03704">
    <property type="entry name" value="BTAD"/>
    <property type="match status" value="1"/>
</dbReference>
<feature type="repeat" description="TPR" evidence="5">
    <location>
        <begin position="952"/>
        <end position="985"/>
    </location>
</feature>
<dbReference type="Gene3D" id="1.10.10.10">
    <property type="entry name" value="Winged helix-like DNA-binding domain superfamily/Winged helix DNA-binding domain"/>
    <property type="match status" value="2"/>
</dbReference>
<dbReference type="STRING" id="1993.SAMN04489713_11293"/>
<dbReference type="GO" id="GO:0003677">
    <property type="term" value="F:DNA binding"/>
    <property type="evidence" value="ECO:0007669"/>
    <property type="project" value="UniProtKB-UniRule"/>
</dbReference>
<keyword evidence="5" id="KW-0802">TPR repeat</keyword>
<evidence type="ECO:0000256" key="3">
    <source>
        <dbReference type="ARBA" id="ARBA00023125"/>
    </source>
</evidence>
<dbReference type="eggNOG" id="COG3903">
    <property type="taxonomic scope" value="Bacteria"/>
</dbReference>
<evidence type="ECO:0000313" key="9">
    <source>
        <dbReference type="Proteomes" id="UP000183413"/>
    </source>
</evidence>
<dbReference type="InterPro" id="IPR011990">
    <property type="entry name" value="TPR-like_helical_dom_sf"/>
</dbReference>
<evidence type="ECO:0000256" key="1">
    <source>
        <dbReference type="ARBA" id="ARBA00005820"/>
    </source>
</evidence>
<dbReference type="EMBL" id="FOVH01000012">
    <property type="protein sequence ID" value="SFP19211.1"/>
    <property type="molecule type" value="Genomic_DNA"/>
</dbReference>
<dbReference type="PRINTS" id="PR00364">
    <property type="entry name" value="DISEASERSIST"/>
</dbReference>
<keyword evidence="9" id="KW-1185">Reference proteome</keyword>
<keyword evidence="4" id="KW-0804">Transcription</keyword>
<keyword evidence="3 6" id="KW-0238">DNA-binding</keyword>
<dbReference type="AlphaFoldDB" id="A0A1I5NDA9"/>
<dbReference type="InterPro" id="IPR001867">
    <property type="entry name" value="OmpR/PhoB-type_DNA-bd"/>
</dbReference>
<dbReference type="PROSITE" id="PS50005">
    <property type="entry name" value="TPR"/>
    <property type="match status" value="2"/>
</dbReference>
<evidence type="ECO:0000256" key="4">
    <source>
        <dbReference type="ARBA" id="ARBA00023163"/>
    </source>
</evidence>
<dbReference type="InterPro" id="IPR005158">
    <property type="entry name" value="BTAD"/>
</dbReference>
<dbReference type="PROSITE" id="PS51755">
    <property type="entry name" value="OMPR_PHOB"/>
    <property type="match status" value="1"/>
</dbReference>
<accession>A0A1I5NDA9</accession>
<dbReference type="SUPFAM" id="SSF48452">
    <property type="entry name" value="TPR-like"/>
    <property type="match status" value="3"/>
</dbReference>
<dbReference type="eggNOG" id="COG3629">
    <property type="taxonomic scope" value="Bacteria"/>
</dbReference>
<evidence type="ECO:0000256" key="2">
    <source>
        <dbReference type="ARBA" id="ARBA00023015"/>
    </source>
</evidence>
<organism evidence="8 9">
    <name type="scientific">Actinomadura madurae</name>
    <dbReference type="NCBI Taxonomy" id="1993"/>
    <lineage>
        <taxon>Bacteria</taxon>
        <taxon>Bacillati</taxon>
        <taxon>Actinomycetota</taxon>
        <taxon>Actinomycetes</taxon>
        <taxon>Streptosporangiales</taxon>
        <taxon>Thermomonosporaceae</taxon>
        <taxon>Actinomadura</taxon>
    </lineage>
</organism>
<dbReference type="Gene3D" id="3.40.50.300">
    <property type="entry name" value="P-loop containing nucleotide triphosphate hydrolases"/>
    <property type="match status" value="1"/>
</dbReference>
<dbReference type="InterPro" id="IPR027417">
    <property type="entry name" value="P-loop_NTPase"/>
</dbReference>
<feature type="domain" description="OmpR/PhoB-type" evidence="7">
    <location>
        <begin position="1"/>
        <end position="91"/>
    </location>
</feature>
<dbReference type="Pfam" id="PF13424">
    <property type="entry name" value="TPR_12"/>
    <property type="match status" value="4"/>
</dbReference>
<dbReference type="CDD" id="cd15831">
    <property type="entry name" value="BTAD"/>
    <property type="match status" value="1"/>
</dbReference>
<dbReference type="SMART" id="SM00862">
    <property type="entry name" value="Trans_reg_C"/>
    <property type="match status" value="1"/>
</dbReference>
<dbReference type="InParanoid" id="A0A1I5NDA9"/>
<dbReference type="GO" id="GO:0006355">
    <property type="term" value="P:regulation of DNA-templated transcription"/>
    <property type="evidence" value="ECO:0007669"/>
    <property type="project" value="InterPro"/>
</dbReference>
<dbReference type="InterPro" id="IPR016032">
    <property type="entry name" value="Sig_transdc_resp-reg_C-effctor"/>
</dbReference>
<evidence type="ECO:0000256" key="6">
    <source>
        <dbReference type="PROSITE-ProRule" id="PRU01091"/>
    </source>
</evidence>
<dbReference type="GO" id="GO:0000160">
    <property type="term" value="P:phosphorelay signal transduction system"/>
    <property type="evidence" value="ECO:0007669"/>
    <property type="project" value="InterPro"/>
</dbReference>
<reference evidence="8 9" key="1">
    <citation type="submission" date="2016-10" db="EMBL/GenBank/DDBJ databases">
        <authorList>
            <person name="de Groot N.N."/>
        </authorList>
    </citation>
    <scope>NUCLEOTIDE SEQUENCE [LARGE SCALE GENOMIC DNA]</scope>
    <source>
        <strain evidence="8 9">DSM 43067</strain>
    </source>
</reference>
<dbReference type="PANTHER" id="PTHR35807:SF1">
    <property type="entry name" value="TRANSCRIPTIONAL REGULATOR REDD"/>
    <property type="match status" value="1"/>
</dbReference>
<dbReference type="InterPro" id="IPR051677">
    <property type="entry name" value="AfsR-DnrI-RedD_regulator"/>
</dbReference>
<dbReference type="Pfam" id="PF00486">
    <property type="entry name" value="Trans_reg_C"/>
    <property type="match status" value="1"/>
</dbReference>
<protein>
    <submittedName>
        <fullName evidence="8">DNA-binding transcriptional activator of the SARP family</fullName>
    </submittedName>
</protein>
<dbReference type="PANTHER" id="PTHR35807">
    <property type="entry name" value="TRANSCRIPTIONAL REGULATOR REDD-RELATED"/>
    <property type="match status" value="1"/>
</dbReference>
<dbReference type="SMART" id="SM01043">
    <property type="entry name" value="BTAD"/>
    <property type="match status" value="1"/>
</dbReference>
<dbReference type="CDD" id="cd00383">
    <property type="entry name" value="trans_reg_C"/>
    <property type="match status" value="1"/>
</dbReference>
<sequence length="1046" mass="116849">MEFRVIGPVELWINGRRRDLGTPKERCVLAVLLLSPRQPVPAETIIRRVWDDDPPAKARQGLHVYMTRLRRRLEDMEGAALISRQGSYLIDVEDESIDLFLFRRLRDQARAISESGDDEYALDHLRRAAELWRTEPLADLTGGWAERTRRNLEQELLAAAFLRIDLELQRGNHADLVRELYDLTERHPQHEWPVERLMLALYRCGRQAEALEVYRRTHDLFVAESGTDPGPGLKRIQQRILRGDPELLRVPGTQLSVDRRPHTLPHDARVFVGRDDELRQLMEMVPVGREPAASPPGSAVTVIALDGMAGAGKSILAVHLAHRLAAHFPDGQMFLSLHAHDARQPPVTPADALDTLLRMIGVPATRVPARLDERAALWRSELAGSRAIIVLDDAAGREQVEPLLPGSAGCLVIVTSRRRLTGLHDAWALPLEIMPVRDATALFTAIAGAGRTEPGTDVAAVVERCGRLPLAVSMAASRLRHRRAWDTRDLLDRLASGDRLDELRDEDREITTVFDDSYRALPPRQRDAFRAFALHPGPDLTAHSAAAALACPVREAERILEDLLDRHLITEPARGRYRFHDLVHDYARRLAHQTDPEEERRRTVHRILDFHLAAADHANRLMSHHPDGIPTDRPPGLPSPADEAEATEWFAAEHACLLNAAAEAHRIGSPARVARFARVLAGHLESRGHWDAAARLHTQAIEALQGLDDPPGTARALADLSLIRFRVGDYDTAMENAEKALEIHRSTGDRRGEADILGHMSLIHWHQSHFPEALAYCREALEIHRALGDRHGEAESLDHTAIFLEFTGDHREAERLRLEALAIFTDIDDPRGRTLALNNMGDLMIRMGDIDRAAEYYAQTAGAAELSRQHEAIALINMANVHRRTGSHEAALANYRAALAIAMELGDRRNQVETLIGIGATFHNTGRYGEALIHHERALTIARSISERYEETLALRHLGETLTASGRYPAAVDHLERAYALSTDIGVPYETARALESLGTALLHVQGSEAARHPWQEAIRLFTKLNLREAEDLRTRLQSLDHAAGT</sequence>
<dbReference type="Gene3D" id="1.25.40.10">
    <property type="entry name" value="Tetratricopeptide repeat domain"/>
    <property type="match status" value="3"/>
</dbReference>